<dbReference type="PROSITE" id="PS50801">
    <property type="entry name" value="STAS"/>
    <property type="match status" value="1"/>
</dbReference>
<dbReference type="Proteomes" id="UP001524499">
    <property type="component" value="Unassembled WGS sequence"/>
</dbReference>
<dbReference type="CDD" id="cd07043">
    <property type="entry name" value="STAS_anti-anti-sigma_factors"/>
    <property type="match status" value="1"/>
</dbReference>
<feature type="domain" description="STAS" evidence="2">
    <location>
        <begin position="14"/>
        <end position="94"/>
    </location>
</feature>
<evidence type="ECO:0000313" key="4">
    <source>
        <dbReference type="Proteomes" id="UP001524499"/>
    </source>
</evidence>
<dbReference type="InterPro" id="IPR036513">
    <property type="entry name" value="STAS_dom_sf"/>
</dbReference>
<comment type="caution">
    <text evidence="3">The sequence shown here is derived from an EMBL/GenBank/DDBJ whole genome shotgun (WGS) entry which is preliminary data.</text>
</comment>
<dbReference type="InterPro" id="IPR002645">
    <property type="entry name" value="STAS_dom"/>
</dbReference>
<evidence type="ECO:0000313" key="3">
    <source>
        <dbReference type="EMBL" id="MCQ8104937.1"/>
    </source>
</evidence>
<proteinExistence type="predicted"/>
<organism evidence="3 4">
    <name type="scientific">Methylomonas subterranea</name>
    <dbReference type="NCBI Taxonomy" id="2952225"/>
    <lineage>
        <taxon>Bacteria</taxon>
        <taxon>Pseudomonadati</taxon>
        <taxon>Pseudomonadota</taxon>
        <taxon>Gammaproteobacteria</taxon>
        <taxon>Methylococcales</taxon>
        <taxon>Methylococcaceae</taxon>
        <taxon>Methylomonas</taxon>
    </lineage>
</organism>
<evidence type="ECO:0000256" key="1">
    <source>
        <dbReference type="SAM" id="MobiDB-lite"/>
    </source>
</evidence>
<keyword evidence="4" id="KW-1185">Reference proteome</keyword>
<dbReference type="SUPFAM" id="SSF52091">
    <property type="entry name" value="SpoIIaa-like"/>
    <property type="match status" value="1"/>
</dbReference>
<protein>
    <submittedName>
        <fullName evidence="3">STAS domain-containing protein</fullName>
    </submittedName>
</protein>
<sequence length="115" mass="12633">MAKLSLSEQSPGYFTVEGNLTFASIDKQTLQSFRFLKGIETIYIDLSKVGKTDSAGLALMIEWIKQSRAIRAELRFKNIPEQLMALAKLSGFDETEYYSGSSSGSAPNNVSNING</sequence>
<dbReference type="Pfam" id="PF01740">
    <property type="entry name" value="STAS"/>
    <property type="match status" value="1"/>
</dbReference>
<feature type="region of interest" description="Disordered" evidence="1">
    <location>
        <begin position="95"/>
        <end position="115"/>
    </location>
</feature>
<evidence type="ECO:0000259" key="2">
    <source>
        <dbReference type="PROSITE" id="PS50801"/>
    </source>
</evidence>
<dbReference type="RefSeq" id="WP_256602779.1">
    <property type="nucleotide sequence ID" value="NZ_JANIBJ010000022.1"/>
</dbReference>
<accession>A0ABT1THL4</accession>
<dbReference type="EMBL" id="JANIBJ010000022">
    <property type="protein sequence ID" value="MCQ8104937.1"/>
    <property type="molecule type" value="Genomic_DNA"/>
</dbReference>
<gene>
    <name evidence="3" type="ORF">NP590_12550</name>
</gene>
<name>A0ABT1THL4_9GAMM</name>
<feature type="compositionally biased region" description="Polar residues" evidence="1">
    <location>
        <begin position="106"/>
        <end position="115"/>
    </location>
</feature>
<reference evidence="3 4" key="1">
    <citation type="submission" date="2022-07" db="EMBL/GenBank/DDBJ databases">
        <title>Methylomonas rivi sp. nov., Methylomonas rosea sp. nov., Methylomonas aureus sp. nov. and Methylomonas subterranea sp. nov., four novel methanotrophs isolated from a freshwater creek and the deep terrestrial subsurface.</title>
        <authorList>
            <person name="Abin C."/>
            <person name="Sankaranarayanan K."/>
            <person name="Garner C."/>
            <person name="Sindelar R."/>
            <person name="Kotary K."/>
            <person name="Garner R."/>
            <person name="Barclay S."/>
            <person name="Lawson P."/>
            <person name="Krumholz L."/>
        </authorList>
    </citation>
    <scope>NUCLEOTIDE SEQUENCE [LARGE SCALE GENOMIC DNA]</scope>
    <source>
        <strain evidence="3 4">SURF-2</strain>
    </source>
</reference>
<dbReference type="Gene3D" id="3.30.750.24">
    <property type="entry name" value="STAS domain"/>
    <property type="match status" value="1"/>
</dbReference>